<feature type="region of interest" description="Disordered" evidence="1">
    <location>
        <begin position="1321"/>
        <end position="1356"/>
    </location>
</feature>
<feature type="compositionally biased region" description="Basic and acidic residues" evidence="1">
    <location>
        <begin position="932"/>
        <end position="942"/>
    </location>
</feature>
<feature type="chain" id="PRO_5043125104" evidence="2">
    <location>
        <begin position="17"/>
        <end position="1410"/>
    </location>
</feature>
<keyword evidence="4" id="KW-1185">Reference proteome</keyword>
<evidence type="ECO:0000313" key="4">
    <source>
        <dbReference type="Proteomes" id="UP000271162"/>
    </source>
</evidence>
<reference evidence="3 4" key="2">
    <citation type="submission" date="2018-11" db="EMBL/GenBank/DDBJ databases">
        <authorList>
            <consortium name="Pathogen Informatics"/>
        </authorList>
    </citation>
    <scope>NUCLEOTIDE SEQUENCE [LARGE SCALE GENOMIC DNA]</scope>
</reference>
<feature type="region of interest" description="Disordered" evidence="1">
    <location>
        <begin position="1081"/>
        <end position="1123"/>
    </location>
</feature>
<feature type="compositionally biased region" description="Basic residues" evidence="1">
    <location>
        <begin position="994"/>
        <end position="1003"/>
    </location>
</feature>
<evidence type="ECO:0000256" key="2">
    <source>
        <dbReference type="SAM" id="SignalP"/>
    </source>
</evidence>
<feature type="compositionally biased region" description="Basic and acidic residues" evidence="1">
    <location>
        <begin position="835"/>
        <end position="845"/>
    </location>
</feature>
<feature type="signal peptide" evidence="2">
    <location>
        <begin position="1"/>
        <end position="16"/>
    </location>
</feature>
<dbReference type="OMA" id="VRHEVDC"/>
<accession>A0A0N4Y2Y2</accession>
<feature type="compositionally biased region" description="Basic and acidic residues" evidence="1">
    <location>
        <begin position="1041"/>
        <end position="1061"/>
    </location>
</feature>
<gene>
    <name evidence="3" type="ORF">NBR_LOCUS10118</name>
</gene>
<feature type="compositionally biased region" description="Basic and acidic residues" evidence="1">
    <location>
        <begin position="1011"/>
        <end position="1023"/>
    </location>
</feature>
<name>A0A0N4Y2Y2_NIPBR</name>
<dbReference type="PANTHER" id="PTHR22928:SF3">
    <property type="entry name" value="TELOMERE-ASSOCIATED PROTEIN RIF1"/>
    <property type="match status" value="1"/>
</dbReference>
<dbReference type="WBParaSite" id="NBR_0001011701-mRNA-1">
    <property type="protein sequence ID" value="NBR_0001011701-mRNA-1"/>
    <property type="gene ID" value="NBR_0001011701"/>
</dbReference>
<evidence type="ECO:0000313" key="5">
    <source>
        <dbReference type="WBParaSite" id="NBR_0001011701-mRNA-1"/>
    </source>
</evidence>
<dbReference type="GO" id="GO:0005634">
    <property type="term" value="C:nucleus"/>
    <property type="evidence" value="ECO:0007669"/>
    <property type="project" value="TreeGrafter"/>
</dbReference>
<dbReference type="GO" id="GO:0000723">
    <property type="term" value="P:telomere maintenance"/>
    <property type="evidence" value="ECO:0007669"/>
    <property type="project" value="TreeGrafter"/>
</dbReference>
<dbReference type="EMBL" id="UYSL01020257">
    <property type="protein sequence ID" value="VDL73707.1"/>
    <property type="molecule type" value="Genomic_DNA"/>
</dbReference>
<feature type="region of interest" description="Disordered" evidence="1">
    <location>
        <begin position="752"/>
        <end position="845"/>
    </location>
</feature>
<feature type="compositionally biased region" description="Basic and acidic residues" evidence="1">
    <location>
        <begin position="905"/>
        <end position="917"/>
    </location>
</feature>
<evidence type="ECO:0000313" key="3">
    <source>
        <dbReference type="EMBL" id="VDL73707.1"/>
    </source>
</evidence>
<feature type="region of interest" description="Disordered" evidence="1">
    <location>
        <begin position="891"/>
        <end position="1069"/>
    </location>
</feature>
<keyword evidence="2" id="KW-0732">Signal</keyword>
<dbReference type="PANTHER" id="PTHR22928">
    <property type="entry name" value="TELOMERE-ASSOCIATED PROTEIN RIF1"/>
    <property type="match status" value="1"/>
</dbReference>
<dbReference type="STRING" id="27835.A0A0N4Y2Y2"/>
<proteinExistence type="predicted"/>
<feature type="compositionally biased region" description="Low complexity" evidence="1">
    <location>
        <begin position="768"/>
        <end position="782"/>
    </location>
</feature>
<feature type="compositionally biased region" description="Polar residues" evidence="1">
    <location>
        <begin position="792"/>
        <end position="804"/>
    </location>
</feature>
<reference evidence="5" key="1">
    <citation type="submission" date="2017-02" db="UniProtKB">
        <authorList>
            <consortium name="WormBaseParasite"/>
        </authorList>
    </citation>
    <scope>IDENTIFICATION</scope>
</reference>
<dbReference type="Proteomes" id="UP000271162">
    <property type="component" value="Unassembled WGS sequence"/>
</dbReference>
<feature type="compositionally biased region" description="Basic and acidic residues" evidence="1">
    <location>
        <begin position="805"/>
        <end position="823"/>
    </location>
</feature>
<protein>
    <submittedName>
        <fullName evidence="5">Rif1_N domain-containing protein</fullName>
    </submittedName>
</protein>
<evidence type="ECO:0000256" key="1">
    <source>
        <dbReference type="SAM" id="MobiDB-lite"/>
    </source>
</evidence>
<sequence>MFLALVIPSIVDVTTFLPVYLDEGRYFDTVVKKDIVSQITSEQWIQCVFTVISDPKTSLADLRFLSKVFEKIVDVTVSESSTLFRDSVKAVLATGKSTFYNFLNELSTGEILYYGASLWLTYSKLLLCTIGGRMASKDWNDCIAPMEKWFKVSDGDSVTICLRVWTSFIGFAATKLTAGNLREKLLSTFSKPLRSHAVLNKISNATPIINAYTTLMSSYADSVASRFEELVICFLRFIVGRPVVIVNDPRMIADEISRPVNRNDFRLLLEGSSTDYLEYLVDPRPHRVFNDTLSHATSLLCRAHQDEILAQVRKFATFLTQVIRLAVANNCDFNSSSVCACFATLARSLEGIEDAELRHKELQFLFMQVQAWIIESTDVVKNLEFALCQLFQGGDLSKHANTIGQWPAKDLLVTLLKKSPAQIRSAHGEFLAVVPETIASGAEMDNVALKRVGEFCLLMEIHLKRFDSQKVLKTWSHVAEILTEYVRKTDDINEGNLLKPDFSTAFNVLKFVFEAANYAEQDVEADIIKRCSAAFASLYEEVQSTVRHEVDCTAETVLSGVFGSITEPKTMCAVQLYNAALASVIEIYPLNLLSDKELFFGSYSDAREAGGEVGTFVKLFHLVGKKVFDMMNSEQIRAAFVQLCDMLEDVYEKICGLDIRVREITQEHFCGIIESVRGKIPGPYDNDLLTECAPLLTKILNCRGKRSKIFTATCSFWKDTFAKAQSLHYPPELRKVLIPLVKKRVLTAPGLTKSTNADGMIDSDNEDTSSVVSPATASLSSSRPRRSRKLTGAQTELSQQSRSSVSEKIEEKPIVVKGNEKLVGEGSAPPSAKVPKNETEELTKDGLKPLSEVYAGDMKDMKFARERMPFLDEDSQTSAVISHIATEFDVESSQSILNVQQSGIGRKDPSLDEKKGVDQQSDQIRSSLEELQPEKVVEDSSRRKSNVRLNFDKQPAPGDMFMEEEVSSSEESVERSLESTGDESENVETTGPQRPRRSRKKTTPSKYVAQKRRESTKLAEADQKTPAGGTPKKGRLLKKTPLKELMEKCEEKTEPAVEKQPDISNQADEDLVLREIDEILNEEPTSTSLDDSLDELVTETPEKQPDEESLMETPVKENPTFEKIAATPTLPFVQRIAGTPGILKKVDSPSTAEKKLRRVHFGAALDGDTTDTSAGDFDRSKSVDDLISSSPKEFLKKITPRRPAISARKALEVQGVVKICNLASMSRREVSLLNIKKPRIDTAIRALSQFAKDYFKPEPVSVAEQEELDVPLVQDQTEMVKESASSSAEYESTAEEVEIAAVLERKESAVSEEKEKLRLAEPNIEFSDTPELPVASASAESEDKVGTPPPTLTPTADEKKKILDAVREAYRDLENVAEHEGSGDYLRLRKAASKAARTLLDLVDWCEERS</sequence>
<organism evidence="5">
    <name type="scientific">Nippostrongylus brasiliensis</name>
    <name type="common">Rat hookworm</name>
    <dbReference type="NCBI Taxonomy" id="27835"/>
    <lineage>
        <taxon>Eukaryota</taxon>
        <taxon>Metazoa</taxon>
        <taxon>Ecdysozoa</taxon>
        <taxon>Nematoda</taxon>
        <taxon>Chromadorea</taxon>
        <taxon>Rhabditida</taxon>
        <taxon>Rhabditina</taxon>
        <taxon>Rhabditomorpha</taxon>
        <taxon>Strongyloidea</taxon>
        <taxon>Heligmosomidae</taxon>
        <taxon>Nippostrongylus</taxon>
    </lineage>
</organism>
<feature type="compositionally biased region" description="Polar residues" evidence="1">
    <location>
        <begin position="891"/>
        <end position="903"/>
    </location>
</feature>
<dbReference type="GO" id="GO:0140445">
    <property type="term" value="C:chromosome, telomeric repeat region"/>
    <property type="evidence" value="ECO:0007669"/>
    <property type="project" value="TreeGrafter"/>
</dbReference>